<comment type="catalytic activity">
    <reaction evidence="10">
        <text>nicotinate beta-D-ribonucleotide + CO2 + diphosphate = quinolinate + 5-phospho-alpha-D-ribose 1-diphosphate + 2 H(+)</text>
        <dbReference type="Rhea" id="RHEA:12733"/>
        <dbReference type="ChEBI" id="CHEBI:15378"/>
        <dbReference type="ChEBI" id="CHEBI:16526"/>
        <dbReference type="ChEBI" id="CHEBI:29959"/>
        <dbReference type="ChEBI" id="CHEBI:33019"/>
        <dbReference type="ChEBI" id="CHEBI:57502"/>
        <dbReference type="ChEBI" id="CHEBI:58017"/>
        <dbReference type="EC" id="2.4.2.19"/>
    </reaction>
</comment>
<gene>
    <name evidence="14" type="ORF">MNBD_GAMMA08-2967</name>
</gene>
<evidence type="ECO:0000256" key="6">
    <source>
        <dbReference type="ARBA" id="ARBA00022642"/>
    </source>
</evidence>
<dbReference type="FunFam" id="3.90.1170.20:FF:000001">
    <property type="entry name" value="Nicotinate-nucleotide diphosphorylase (Carboxylating)"/>
    <property type="match status" value="1"/>
</dbReference>
<dbReference type="InterPro" id="IPR036068">
    <property type="entry name" value="Nicotinate_pribotase-like_C"/>
</dbReference>
<evidence type="ECO:0000259" key="13">
    <source>
        <dbReference type="Pfam" id="PF02749"/>
    </source>
</evidence>
<protein>
    <recommendedName>
        <fullName evidence="11">Probable nicotinate-nucleotide pyrophosphorylase [carboxylating]</fullName>
        <ecNumber evidence="5">2.4.2.19</ecNumber>
    </recommendedName>
    <alternativeName>
        <fullName evidence="9">Quinolinate phosphoribosyltransferase [decarboxylating]</fullName>
    </alternativeName>
</protein>
<dbReference type="GO" id="GO:0005737">
    <property type="term" value="C:cytoplasm"/>
    <property type="evidence" value="ECO:0007669"/>
    <property type="project" value="TreeGrafter"/>
</dbReference>
<dbReference type="SUPFAM" id="SSF54675">
    <property type="entry name" value="Nicotinate/Quinolinate PRTase N-terminal domain-like"/>
    <property type="match status" value="1"/>
</dbReference>
<accession>A0A3B0XAQ0</accession>
<evidence type="ECO:0000256" key="3">
    <source>
        <dbReference type="ARBA" id="ARBA00009400"/>
    </source>
</evidence>
<dbReference type="Gene3D" id="3.90.1170.20">
    <property type="entry name" value="Quinolinate phosphoribosyl transferase, N-terminal domain"/>
    <property type="match status" value="1"/>
</dbReference>
<organism evidence="14">
    <name type="scientific">hydrothermal vent metagenome</name>
    <dbReference type="NCBI Taxonomy" id="652676"/>
    <lineage>
        <taxon>unclassified sequences</taxon>
        <taxon>metagenomes</taxon>
        <taxon>ecological metagenomes</taxon>
    </lineage>
</organism>
<dbReference type="GO" id="GO:0009435">
    <property type="term" value="P:NAD+ biosynthetic process"/>
    <property type="evidence" value="ECO:0007669"/>
    <property type="project" value="UniProtKB-UniPathway"/>
</dbReference>
<name>A0A3B0XAQ0_9ZZZZ</name>
<evidence type="ECO:0000256" key="8">
    <source>
        <dbReference type="ARBA" id="ARBA00022679"/>
    </source>
</evidence>
<feature type="domain" description="Quinolinate phosphoribosyl transferase N-terminal" evidence="13">
    <location>
        <begin position="24"/>
        <end position="108"/>
    </location>
</feature>
<dbReference type="GO" id="GO:0034213">
    <property type="term" value="P:quinolinate catabolic process"/>
    <property type="evidence" value="ECO:0007669"/>
    <property type="project" value="TreeGrafter"/>
</dbReference>
<dbReference type="PANTHER" id="PTHR32179">
    <property type="entry name" value="NICOTINATE-NUCLEOTIDE PYROPHOSPHORYLASE [CARBOXYLATING]"/>
    <property type="match status" value="1"/>
</dbReference>
<dbReference type="AlphaFoldDB" id="A0A3B0XAQ0"/>
<dbReference type="InterPro" id="IPR002638">
    <property type="entry name" value="Quinolinate_PRibosylTrfase_C"/>
</dbReference>
<dbReference type="InterPro" id="IPR022412">
    <property type="entry name" value="Quinolinate_PRibosylTrfase_N"/>
</dbReference>
<evidence type="ECO:0000256" key="9">
    <source>
        <dbReference type="ARBA" id="ARBA00033102"/>
    </source>
</evidence>
<feature type="domain" description="Quinolinate phosphoribosyl transferase C-terminal" evidence="12">
    <location>
        <begin position="111"/>
        <end position="274"/>
    </location>
</feature>
<dbReference type="InterPro" id="IPR027277">
    <property type="entry name" value="NadC/ModD"/>
</dbReference>
<dbReference type="SUPFAM" id="SSF51690">
    <property type="entry name" value="Nicotinate/Quinolinate PRTase C-terminal domain-like"/>
    <property type="match status" value="1"/>
</dbReference>
<evidence type="ECO:0000313" key="14">
    <source>
        <dbReference type="EMBL" id="VAW60007.1"/>
    </source>
</evidence>
<evidence type="ECO:0000256" key="1">
    <source>
        <dbReference type="ARBA" id="ARBA00003237"/>
    </source>
</evidence>
<dbReference type="Gene3D" id="3.20.20.70">
    <property type="entry name" value="Aldolase class I"/>
    <property type="match status" value="1"/>
</dbReference>
<sequence length="276" mass="29913">MHVPHSYIENSVHTALTEDIGSGDVTAHIIPEDDFSLATVITREAATLCGVDWFEEVFMQLDSQVFIEWDVDDGERVEAGQQICSLSGSTRALLTGERSALNFLQTLSSTATKAAEFAAAVKGTKAKVLDTRKTIPGLRIAQKYAVHCGGCYNHRVGLYDAILIKENHILAAGGISEAVEAARFYSPELLIEVEVENLDELQVALDANVERIMLDNFNLDLLVQAVKINNSKAQLEASGNVNLKTIKAIAETGVDFISTGALTKDVAAIDLSMRFS</sequence>
<proteinExistence type="inferred from homology"/>
<keyword evidence="8 14" id="KW-0808">Transferase</keyword>
<dbReference type="NCBIfam" id="TIGR00078">
    <property type="entry name" value="nadC"/>
    <property type="match status" value="1"/>
</dbReference>
<evidence type="ECO:0000256" key="5">
    <source>
        <dbReference type="ARBA" id="ARBA00011944"/>
    </source>
</evidence>
<dbReference type="PIRSF" id="PIRSF006250">
    <property type="entry name" value="NadC_ModD"/>
    <property type="match status" value="1"/>
</dbReference>
<comment type="subunit">
    <text evidence="4">Hexamer formed by 3 homodimers.</text>
</comment>
<evidence type="ECO:0000256" key="2">
    <source>
        <dbReference type="ARBA" id="ARBA00004893"/>
    </source>
</evidence>
<dbReference type="InterPro" id="IPR013785">
    <property type="entry name" value="Aldolase_TIM"/>
</dbReference>
<evidence type="ECO:0000259" key="12">
    <source>
        <dbReference type="Pfam" id="PF01729"/>
    </source>
</evidence>
<evidence type="ECO:0000256" key="10">
    <source>
        <dbReference type="ARBA" id="ARBA00047445"/>
    </source>
</evidence>
<dbReference type="InterPro" id="IPR004393">
    <property type="entry name" value="NadC"/>
</dbReference>
<dbReference type="EMBL" id="UOFH01000118">
    <property type="protein sequence ID" value="VAW60007.1"/>
    <property type="molecule type" value="Genomic_DNA"/>
</dbReference>
<comment type="pathway">
    <text evidence="2">Cofactor biosynthesis; NAD(+) biosynthesis; nicotinate D-ribonucleotide from quinolinate: step 1/1.</text>
</comment>
<dbReference type="UniPathway" id="UPA00253">
    <property type="reaction ID" value="UER00331"/>
</dbReference>
<dbReference type="Pfam" id="PF02749">
    <property type="entry name" value="QRPTase_N"/>
    <property type="match status" value="1"/>
</dbReference>
<dbReference type="InterPro" id="IPR037128">
    <property type="entry name" value="Quinolinate_PRibosylTase_N_sf"/>
</dbReference>
<dbReference type="EC" id="2.4.2.19" evidence="5"/>
<dbReference type="Pfam" id="PF01729">
    <property type="entry name" value="QRPTase_C"/>
    <property type="match status" value="1"/>
</dbReference>
<keyword evidence="7 14" id="KW-0328">Glycosyltransferase</keyword>
<comment type="function">
    <text evidence="1">Involved in the catabolism of quinolinic acid (QA).</text>
</comment>
<evidence type="ECO:0000256" key="7">
    <source>
        <dbReference type="ARBA" id="ARBA00022676"/>
    </source>
</evidence>
<dbReference type="FunFam" id="3.20.20.70:FF:000030">
    <property type="entry name" value="Nicotinate-nucleotide pyrophosphorylase, carboxylating"/>
    <property type="match status" value="1"/>
</dbReference>
<evidence type="ECO:0000256" key="4">
    <source>
        <dbReference type="ARBA" id="ARBA00011218"/>
    </source>
</evidence>
<dbReference type="PANTHER" id="PTHR32179:SF3">
    <property type="entry name" value="NICOTINATE-NUCLEOTIDE PYROPHOSPHORYLASE [CARBOXYLATING]"/>
    <property type="match status" value="1"/>
</dbReference>
<dbReference type="GO" id="GO:0004514">
    <property type="term" value="F:nicotinate-nucleotide diphosphorylase (carboxylating) activity"/>
    <property type="evidence" value="ECO:0007669"/>
    <property type="project" value="UniProtKB-EC"/>
</dbReference>
<dbReference type="CDD" id="cd01572">
    <property type="entry name" value="QPRTase"/>
    <property type="match status" value="1"/>
</dbReference>
<keyword evidence="6" id="KW-0662">Pyridine nucleotide biosynthesis</keyword>
<reference evidence="14" key="1">
    <citation type="submission" date="2018-06" db="EMBL/GenBank/DDBJ databases">
        <authorList>
            <person name="Zhirakovskaya E."/>
        </authorList>
    </citation>
    <scope>NUCLEOTIDE SEQUENCE</scope>
</reference>
<comment type="similarity">
    <text evidence="3">Belongs to the NadC/ModD family.</text>
</comment>
<evidence type="ECO:0000256" key="11">
    <source>
        <dbReference type="ARBA" id="ARBA00069173"/>
    </source>
</evidence>